<dbReference type="PANTHER" id="PTHR44196">
    <property type="entry name" value="DEHYDROGENASE/REDUCTASE SDR FAMILY MEMBER 7B"/>
    <property type="match status" value="1"/>
</dbReference>
<dbReference type="PROSITE" id="PS51257">
    <property type="entry name" value="PROKAR_LIPOPROTEIN"/>
    <property type="match status" value="1"/>
</dbReference>
<dbReference type="EMBL" id="VKAC01000008">
    <property type="protein sequence ID" value="TXR55575.1"/>
    <property type="molecule type" value="Genomic_DNA"/>
</dbReference>
<dbReference type="Pfam" id="PF00106">
    <property type="entry name" value="adh_short"/>
    <property type="match status" value="1"/>
</dbReference>
<evidence type="ECO:0000256" key="1">
    <source>
        <dbReference type="ARBA" id="ARBA00006484"/>
    </source>
</evidence>
<reference evidence="3 4" key="1">
    <citation type="submission" date="2019-07" db="EMBL/GenBank/DDBJ databases">
        <title>Quadrisphaera sp. strain DD2A genome sequencing and assembly.</title>
        <authorList>
            <person name="Kim I."/>
        </authorList>
    </citation>
    <scope>NUCLEOTIDE SEQUENCE [LARGE SCALE GENOMIC DNA]</scope>
    <source>
        <strain evidence="3 4">DD2A</strain>
    </source>
</reference>
<dbReference type="InterPro" id="IPR002347">
    <property type="entry name" value="SDR_fam"/>
</dbReference>
<comment type="similarity">
    <text evidence="1">Belongs to the short-chain dehydrogenases/reductases (SDR) family.</text>
</comment>
<sequence>MAGRAWITGGGSGVGAACALSLAAVGYEVVVSGRRGDRLEAVAAAVRATGGAASALPLDVADAEAVAAAGRLLEDSGGVDVLVAAAGANSRRRHWDDLDLPALDAIVAANLTGLAHCAAAVVPGMHDRGDGLVVVVSSRAAVRTSPGAGAAYRMSKSGAGGLVASLNDDLAGTGVRATHLCPGDIATDFVEARPTAPDEEERSVMLTPDDVARVVAFIATTPARVRIDELVVSPSATP</sequence>
<protein>
    <submittedName>
        <fullName evidence="3">SDR family NAD(P)-dependent oxidoreductase</fullName>
    </submittedName>
</protein>
<dbReference type="PANTHER" id="PTHR44196:SF1">
    <property type="entry name" value="DEHYDROGENASE_REDUCTASE SDR FAMILY MEMBER 7B"/>
    <property type="match status" value="1"/>
</dbReference>
<organism evidence="3 4">
    <name type="scientific">Quadrisphaera setariae</name>
    <dbReference type="NCBI Taxonomy" id="2593304"/>
    <lineage>
        <taxon>Bacteria</taxon>
        <taxon>Bacillati</taxon>
        <taxon>Actinomycetota</taxon>
        <taxon>Actinomycetes</taxon>
        <taxon>Kineosporiales</taxon>
        <taxon>Kineosporiaceae</taxon>
        <taxon>Quadrisphaera</taxon>
    </lineage>
</organism>
<dbReference type="InterPro" id="IPR036291">
    <property type="entry name" value="NAD(P)-bd_dom_sf"/>
</dbReference>
<name>A0A5C8ZBU2_9ACTN</name>
<dbReference type="AlphaFoldDB" id="A0A5C8ZBU2"/>
<dbReference type="Gene3D" id="3.40.50.720">
    <property type="entry name" value="NAD(P)-binding Rossmann-like Domain"/>
    <property type="match status" value="1"/>
</dbReference>
<dbReference type="SUPFAM" id="SSF51735">
    <property type="entry name" value="NAD(P)-binding Rossmann-fold domains"/>
    <property type="match status" value="1"/>
</dbReference>
<keyword evidence="2" id="KW-0560">Oxidoreductase</keyword>
<keyword evidence="4" id="KW-1185">Reference proteome</keyword>
<dbReference type="Proteomes" id="UP000321234">
    <property type="component" value="Unassembled WGS sequence"/>
</dbReference>
<evidence type="ECO:0000313" key="4">
    <source>
        <dbReference type="Proteomes" id="UP000321234"/>
    </source>
</evidence>
<dbReference type="CDD" id="cd05233">
    <property type="entry name" value="SDR_c"/>
    <property type="match status" value="1"/>
</dbReference>
<evidence type="ECO:0000313" key="3">
    <source>
        <dbReference type="EMBL" id="TXR55575.1"/>
    </source>
</evidence>
<dbReference type="GO" id="GO:0016020">
    <property type="term" value="C:membrane"/>
    <property type="evidence" value="ECO:0007669"/>
    <property type="project" value="TreeGrafter"/>
</dbReference>
<dbReference type="PRINTS" id="PR00081">
    <property type="entry name" value="GDHRDH"/>
</dbReference>
<comment type="caution">
    <text evidence="3">The sequence shown here is derived from an EMBL/GenBank/DDBJ whole genome shotgun (WGS) entry which is preliminary data.</text>
</comment>
<dbReference type="OrthoDB" id="9810734at2"/>
<dbReference type="RefSeq" id="WP_147927151.1">
    <property type="nucleotide sequence ID" value="NZ_VKAC01000008.1"/>
</dbReference>
<dbReference type="GO" id="GO:0016491">
    <property type="term" value="F:oxidoreductase activity"/>
    <property type="evidence" value="ECO:0007669"/>
    <property type="project" value="UniProtKB-KW"/>
</dbReference>
<accession>A0A5C8ZBU2</accession>
<gene>
    <name evidence="3" type="ORF">FMM08_14920</name>
</gene>
<proteinExistence type="inferred from homology"/>
<evidence type="ECO:0000256" key="2">
    <source>
        <dbReference type="ARBA" id="ARBA00023002"/>
    </source>
</evidence>